<evidence type="ECO:0000313" key="1">
    <source>
        <dbReference type="EMBL" id="OOY11285.1"/>
    </source>
</evidence>
<name>A0ABX3MIK7_9RHOB</name>
<proteinExistence type="predicted"/>
<dbReference type="EMBL" id="MPZS01000003">
    <property type="protein sequence ID" value="OOY11285.1"/>
    <property type="molecule type" value="Genomic_DNA"/>
</dbReference>
<evidence type="ECO:0000313" key="2">
    <source>
        <dbReference type="Proteomes" id="UP000242224"/>
    </source>
</evidence>
<dbReference type="Proteomes" id="UP000242224">
    <property type="component" value="Unassembled WGS sequence"/>
</dbReference>
<reference evidence="1 2" key="1">
    <citation type="submission" date="2016-11" db="EMBL/GenBank/DDBJ databases">
        <title>A multilocus sequence analysis scheme for characterization of bacteria in the genus Thioclava.</title>
        <authorList>
            <person name="Liu Y."/>
            <person name="Shao Z."/>
        </authorList>
    </citation>
    <scope>NUCLEOTIDE SEQUENCE [LARGE SCALE GENOMIC DNA]</scope>
    <source>
        <strain evidence="1 2">11.10-0-13</strain>
    </source>
</reference>
<keyword evidence="2" id="KW-1185">Reference proteome</keyword>
<organism evidence="1 2">
    <name type="scientific">Thioclava marina</name>
    <dbReference type="NCBI Taxonomy" id="1915077"/>
    <lineage>
        <taxon>Bacteria</taxon>
        <taxon>Pseudomonadati</taxon>
        <taxon>Pseudomonadota</taxon>
        <taxon>Alphaproteobacteria</taxon>
        <taxon>Rhodobacterales</taxon>
        <taxon>Paracoccaceae</taxon>
        <taxon>Thioclava</taxon>
    </lineage>
</organism>
<protein>
    <submittedName>
        <fullName evidence="1">Uncharacterized protein</fullName>
    </submittedName>
</protein>
<accession>A0ABX3MIK7</accession>
<sequence length="97" mass="10407">MPRGATRASGFSFVEDARLAVPVLSACVETSQTGLPAGGQAKYARAGLVADVGDRVVSSKWQAALNTLGQDCNPRRDFFVLWIRNPEADRAWIGENA</sequence>
<comment type="caution">
    <text evidence="1">The sequence shown here is derived from an EMBL/GenBank/DDBJ whole genome shotgun (WGS) entry which is preliminary data.</text>
</comment>
<gene>
    <name evidence="1" type="ORF">BMG00_16290</name>
</gene>